<dbReference type="AlphaFoldDB" id="A0AA38R4L3"/>
<evidence type="ECO:0000259" key="2">
    <source>
        <dbReference type="PROSITE" id="PS50020"/>
    </source>
</evidence>
<name>A0AA38R4L3_9PEZI</name>
<dbReference type="SMART" id="SM00456">
    <property type="entry name" value="WW"/>
    <property type="match status" value="4"/>
</dbReference>
<feature type="domain" description="WW" evidence="2">
    <location>
        <begin position="109"/>
        <end position="142"/>
    </location>
</feature>
<evidence type="ECO:0000313" key="3">
    <source>
        <dbReference type="EMBL" id="KAJ9137008.1"/>
    </source>
</evidence>
<feature type="domain" description="WW" evidence="2">
    <location>
        <begin position="74"/>
        <end position="107"/>
    </location>
</feature>
<evidence type="ECO:0000256" key="1">
    <source>
        <dbReference type="SAM" id="MobiDB-lite"/>
    </source>
</evidence>
<dbReference type="PROSITE" id="PS50020">
    <property type="entry name" value="WW_DOMAIN_2"/>
    <property type="match status" value="3"/>
</dbReference>
<dbReference type="PANTHER" id="PTHR24148">
    <property type="entry name" value="ANKYRIN REPEAT DOMAIN-CONTAINING PROTEIN 39 HOMOLOG-RELATED"/>
    <property type="match status" value="1"/>
</dbReference>
<proteinExistence type="predicted"/>
<dbReference type="InterPro" id="IPR001202">
    <property type="entry name" value="WW_dom"/>
</dbReference>
<dbReference type="EMBL" id="JANBVN010000165">
    <property type="protein sequence ID" value="KAJ9137008.1"/>
    <property type="molecule type" value="Genomic_DNA"/>
</dbReference>
<dbReference type="Pfam" id="PF06985">
    <property type="entry name" value="HET"/>
    <property type="match status" value="1"/>
</dbReference>
<dbReference type="InterPro" id="IPR010730">
    <property type="entry name" value="HET"/>
</dbReference>
<dbReference type="Gene3D" id="2.20.70.10">
    <property type="match status" value="3"/>
</dbReference>
<sequence>MSPSTPGHHPQGNDPRAVQDRAAEGARPVEDGVEDLRLCEWQLHYSAEGEPSFIDRKSGLRTLKDPYLGVTHGPKLPEGWEVRWTDQYEPRFANHNAGTITESDPRALSTLPDGWEMRVDESRRLYFVDHKTQTTSWIDPRKGQTGWQFAENLPEGWEMRHTPTRRIYFVNHKTRETTYTDPRYRRALPVLLREHPAAGVSGIGSSLSPKPARAVDEAASLQGSSFEYRPLPAADEIRTLVIQPGARHDPIICTLQHATLSSLPKYEALSYTWGDTANQHGIVLDGQQFTVRENAATALRQLRLRGKSRVIWIDAICINQRDPAEKQRQLPLMTKIYEQADQVCVWLGEATEGSVIGMSVLTTKLTQQNTMSWDSWRIERKKGGLLLPLRERFKSGVAFQESSDRATEFKAGEIRELLSRPWWTRVWIMQEAIVARKLTLMCGQHTAPWESVRKEYERHTKTTRGVSPFGIDVNPAGELFDDIYWVINGFRERWAVKKYDINLYRLLTEFRRLQCTDPRDRVFAFLGLTSVSSEWGFTPDYTSSVGTTFRTFVRSLILHTKTLDILNCVRKSGETQLHRGKRPVLAYSLVDQAKYHDISATVVHGKKTRIAWVRLPPGWERVQDSKDACHYYDWNTRTRHDISPLANKGPSSPGHIGQQKICPDGWTKTWDNLGRSKVAYDPVSGDTVHNPGPVPGDLAGLPSWVPNWAAVSDRDAAPLLDWSETSTPRYSASGTRLPILNTNPEPNVLALGGVEFDRIAQICSPWHPESKTPPLSRKGIEVLHTWEALGLAELTPCPYGGGAARKEALWRTHIADHAGAGAGVLRAAGRVLV</sequence>
<protein>
    <submittedName>
        <fullName evidence="3">HET-domain-containing protein</fullName>
    </submittedName>
</protein>
<comment type="caution">
    <text evidence="3">The sequence shown here is derived from an EMBL/GenBank/DDBJ whole genome shotgun (WGS) entry which is preliminary data.</text>
</comment>
<keyword evidence="4" id="KW-1185">Reference proteome</keyword>
<organism evidence="3 4">
    <name type="scientific">Coniochaeta hoffmannii</name>
    <dbReference type="NCBI Taxonomy" id="91930"/>
    <lineage>
        <taxon>Eukaryota</taxon>
        <taxon>Fungi</taxon>
        <taxon>Dikarya</taxon>
        <taxon>Ascomycota</taxon>
        <taxon>Pezizomycotina</taxon>
        <taxon>Sordariomycetes</taxon>
        <taxon>Sordariomycetidae</taxon>
        <taxon>Coniochaetales</taxon>
        <taxon>Coniochaetaceae</taxon>
        <taxon>Coniochaeta</taxon>
    </lineage>
</organism>
<dbReference type="InterPro" id="IPR036020">
    <property type="entry name" value="WW_dom_sf"/>
</dbReference>
<dbReference type="SUPFAM" id="SSF51045">
    <property type="entry name" value="WW domain"/>
    <property type="match status" value="3"/>
</dbReference>
<dbReference type="Pfam" id="PF00397">
    <property type="entry name" value="WW"/>
    <property type="match status" value="2"/>
</dbReference>
<dbReference type="PROSITE" id="PS01159">
    <property type="entry name" value="WW_DOMAIN_1"/>
    <property type="match status" value="2"/>
</dbReference>
<gene>
    <name evidence="3" type="ORF">NKR19_g8343</name>
</gene>
<feature type="region of interest" description="Disordered" evidence="1">
    <location>
        <begin position="1"/>
        <end position="30"/>
    </location>
</feature>
<dbReference type="InterPro" id="IPR052895">
    <property type="entry name" value="HetReg/Transcr_Mod"/>
</dbReference>
<accession>A0AA38R4L3</accession>
<reference evidence="3" key="1">
    <citation type="submission" date="2022-07" db="EMBL/GenBank/DDBJ databases">
        <title>Fungi with potential for degradation of polypropylene.</title>
        <authorList>
            <person name="Gostincar C."/>
        </authorList>
    </citation>
    <scope>NUCLEOTIDE SEQUENCE</scope>
    <source>
        <strain evidence="3">EXF-13287</strain>
    </source>
</reference>
<evidence type="ECO:0000313" key="4">
    <source>
        <dbReference type="Proteomes" id="UP001174691"/>
    </source>
</evidence>
<dbReference type="CDD" id="cd00201">
    <property type="entry name" value="WW"/>
    <property type="match status" value="2"/>
</dbReference>
<dbReference type="Proteomes" id="UP001174691">
    <property type="component" value="Unassembled WGS sequence"/>
</dbReference>
<dbReference type="PANTHER" id="PTHR24148:SF77">
    <property type="entry name" value="HETEROKARYON INCOMPATIBILITY DOMAIN-CONTAINING PROTEIN"/>
    <property type="match status" value="1"/>
</dbReference>
<feature type="compositionally biased region" description="Basic and acidic residues" evidence="1">
    <location>
        <begin position="17"/>
        <end position="30"/>
    </location>
</feature>
<feature type="domain" description="WW" evidence="2">
    <location>
        <begin position="151"/>
        <end position="184"/>
    </location>
</feature>